<dbReference type="EMBL" id="DROK01000003">
    <property type="protein sequence ID" value="HHI96238.1"/>
    <property type="molecule type" value="Genomic_DNA"/>
</dbReference>
<gene>
    <name evidence="1" type="ORF">ENJ96_00100</name>
</gene>
<dbReference type="AlphaFoldDB" id="A0A7V5NXX5"/>
<proteinExistence type="predicted"/>
<reference evidence="1" key="1">
    <citation type="journal article" date="2020" name="mSystems">
        <title>Genome- and Community-Level Interaction Insights into Carbon Utilization and Element Cycling Functions of Hydrothermarchaeota in Hydrothermal Sediment.</title>
        <authorList>
            <person name="Zhou Z."/>
            <person name="Liu Y."/>
            <person name="Xu W."/>
            <person name="Pan J."/>
            <person name="Luo Z.H."/>
            <person name="Li M."/>
        </authorList>
    </citation>
    <scope>NUCLEOTIDE SEQUENCE [LARGE SCALE GENOMIC DNA]</scope>
    <source>
        <strain evidence="1">HyVt-533</strain>
    </source>
</reference>
<name>A0A7V5NXX5_9BACT</name>
<comment type="caution">
    <text evidence="1">The sequence shown here is derived from an EMBL/GenBank/DDBJ whole genome shotgun (WGS) entry which is preliminary data.</text>
</comment>
<evidence type="ECO:0008006" key="2">
    <source>
        <dbReference type="Google" id="ProtNLM"/>
    </source>
</evidence>
<sequence length="183" mass="20804">MGLIFWVAGCGAHLPQTELSSFKEAKHPCRVAVLPFTNETKHYRLGRLVYRIFLTQLTNSKDFEVIEEGQIRSFLRLQRCLVGQEPPPRVLRMLGARLEVDAIIGGTVLAAGEGQEGVFLSFMVWAKDATSGKLLWNTYHSRTGEEYLKVFHFGRVTTFTRLAKMMVQEVVRDWEKRGLGGCR</sequence>
<accession>A0A7V5NXX5</accession>
<evidence type="ECO:0000313" key="1">
    <source>
        <dbReference type="EMBL" id="HHI96238.1"/>
    </source>
</evidence>
<organism evidence="1">
    <name type="scientific">Thermodesulfatator atlanticus</name>
    <dbReference type="NCBI Taxonomy" id="501497"/>
    <lineage>
        <taxon>Bacteria</taxon>
        <taxon>Pseudomonadati</taxon>
        <taxon>Thermodesulfobacteriota</taxon>
        <taxon>Thermodesulfobacteria</taxon>
        <taxon>Thermodesulfobacteriales</taxon>
        <taxon>Thermodesulfatatoraceae</taxon>
        <taxon>Thermodesulfatator</taxon>
    </lineage>
</organism>
<protein>
    <recommendedName>
        <fullName evidence="2">Lipoprotein</fullName>
    </recommendedName>
</protein>
<dbReference type="Gene3D" id="3.40.50.10610">
    <property type="entry name" value="ABC-type transport auxiliary lipoprotein component"/>
    <property type="match status" value="1"/>
</dbReference>
<dbReference type="Proteomes" id="UP000886101">
    <property type="component" value="Unassembled WGS sequence"/>
</dbReference>